<feature type="transmembrane region" description="Helical" evidence="7">
    <location>
        <begin position="34"/>
        <end position="54"/>
    </location>
</feature>
<evidence type="ECO:0000256" key="5">
    <source>
        <dbReference type="ARBA" id="ARBA00022989"/>
    </source>
</evidence>
<sequence>MNSKQTEKEISDESSRNKKTKGVKTLLGDPKKAIIKLSLPMIAAMSIQAIYNLADAIWVSGLGANALAAIGFVFPFFFLAIGLSNGLGIGAASAISRRIGASDKPGADNIAVHTIALMLLFVVVFTVPLFAFAREIFVFIGAVNVIGMTVAYGKVVIAGSIFIFFTNIANAILRGEGDVKRAMYAMALGAGLNIVLDPIFIYTFDLGIAGAAWATLLSLSITSIVMLMPSQCGLGFQCFQFEM</sequence>
<evidence type="ECO:0000256" key="6">
    <source>
        <dbReference type="ARBA" id="ARBA00023136"/>
    </source>
</evidence>
<feature type="transmembrane region" description="Helical" evidence="7">
    <location>
        <begin position="182"/>
        <end position="202"/>
    </location>
</feature>
<feature type="transmembrane region" description="Helical" evidence="7">
    <location>
        <begin position="137"/>
        <end position="170"/>
    </location>
</feature>
<dbReference type="PANTHER" id="PTHR43549">
    <property type="entry name" value="MULTIDRUG RESISTANCE PROTEIN YPNP-RELATED"/>
    <property type="match status" value="1"/>
</dbReference>
<evidence type="ECO:0000313" key="9">
    <source>
        <dbReference type="Proteomes" id="UP000610373"/>
    </source>
</evidence>
<evidence type="ECO:0000256" key="1">
    <source>
        <dbReference type="ARBA" id="ARBA00004651"/>
    </source>
</evidence>
<feature type="transmembrane region" description="Helical" evidence="7">
    <location>
        <begin position="66"/>
        <end position="89"/>
    </location>
</feature>
<organism evidence="8 9">
    <name type="scientific">Candidatus Argoarchaeum ethanivorans</name>
    <dbReference type="NCBI Taxonomy" id="2608793"/>
    <lineage>
        <taxon>Archaea</taxon>
        <taxon>Methanobacteriati</taxon>
        <taxon>Methanobacteriota</taxon>
        <taxon>Stenosarchaea group</taxon>
        <taxon>Methanomicrobia</taxon>
        <taxon>Methanosarcinales</taxon>
        <taxon>Methanosarcinales incertae sedis</taxon>
        <taxon>GOM Arc I cluster</taxon>
        <taxon>Candidatus Argoarchaeum</taxon>
    </lineage>
</organism>
<gene>
    <name evidence="8" type="ORF">CHKLHMKO_00641</name>
</gene>
<evidence type="ECO:0000256" key="4">
    <source>
        <dbReference type="ARBA" id="ARBA00022692"/>
    </source>
</evidence>
<evidence type="ECO:0000256" key="2">
    <source>
        <dbReference type="ARBA" id="ARBA00022448"/>
    </source>
</evidence>
<dbReference type="GO" id="GO:0042910">
    <property type="term" value="F:xenobiotic transmembrane transporter activity"/>
    <property type="evidence" value="ECO:0007669"/>
    <property type="project" value="InterPro"/>
</dbReference>
<evidence type="ECO:0000313" key="8">
    <source>
        <dbReference type="EMBL" id="CAD6494164.1"/>
    </source>
</evidence>
<dbReference type="AlphaFoldDB" id="A0A811TA27"/>
<keyword evidence="2" id="KW-0813">Transport</keyword>
<keyword evidence="5 7" id="KW-1133">Transmembrane helix</keyword>
<dbReference type="GO" id="GO:0015297">
    <property type="term" value="F:antiporter activity"/>
    <property type="evidence" value="ECO:0007669"/>
    <property type="project" value="InterPro"/>
</dbReference>
<reference evidence="8" key="1">
    <citation type="submission" date="2020-10" db="EMBL/GenBank/DDBJ databases">
        <authorList>
            <person name="Hahn C.J."/>
            <person name="Laso-Perez R."/>
            <person name="Vulcano F."/>
            <person name="Vaziourakis K.-M."/>
            <person name="Stokke R."/>
            <person name="Steen I.H."/>
            <person name="Teske A."/>
            <person name="Boetius A."/>
            <person name="Liebeke M."/>
            <person name="Amann R."/>
            <person name="Knittel K."/>
        </authorList>
    </citation>
    <scope>NUCLEOTIDE SEQUENCE</scope>
    <source>
        <strain evidence="8">Gfbio:e3339647-f889-4370-9287-4fb5cb688e4c:AG392O15_GoMArc1</strain>
    </source>
</reference>
<evidence type="ECO:0000256" key="3">
    <source>
        <dbReference type="ARBA" id="ARBA00022475"/>
    </source>
</evidence>
<feature type="transmembrane region" description="Helical" evidence="7">
    <location>
        <begin position="110"/>
        <end position="131"/>
    </location>
</feature>
<accession>A0A811TA27</accession>
<keyword evidence="3" id="KW-1003">Cell membrane</keyword>
<keyword evidence="6 7" id="KW-0472">Membrane</keyword>
<dbReference type="InterPro" id="IPR002528">
    <property type="entry name" value="MATE_fam"/>
</dbReference>
<name>A0A811TA27_9EURY</name>
<dbReference type="Pfam" id="PF01554">
    <property type="entry name" value="MatE"/>
    <property type="match status" value="1"/>
</dbReference>
<protein>
    <submittedName>
        <fullName evidence="8">MatE</fullName>
    </submittedName>
</protein>
<comment type="subcellular location">
    <subcellularLocation>
        <location evidence="1">Cell membrane</location>
        <topology evidence="1">Multi-pass membrane protein</topology>
    </subcellularLocation>
</comment>
<dbReference type="EMBL" id="CAJHIO010000063">
    <property type="protein sequence ID" value="CAD6494164.1"/>
    <property type="molecule type" value="Genomic_DNA"/>
</dbReference>
<comment type="caution">
    <text evidence="8">The sequence shown here is derived from an EMBL/GenBank/DDBJ whole genome shotgun (WGS) entry which is preliminary data.</text>
</comment>
<dbReference type="GO" id="GO:0005886">
    <property type="term" value="C:plasma membrane"/>
    <property type="evidence" value="ECO:0007669"/>
    <property type="project" value="UniProtKB-SubCell"/>
</dbReference>
<dbReference type="InterPro" id="IPR052031">
    <property type="entry name" value="Membrane_Transporter-Flippase"/>
</dbReference>
<keyword evidence="4 7" id="KW-0812">Transmembrane</keyword>
<proteinExistence type="predicted"/>
<dbReference type="Proteomes" id="UP000610373">
    <property type="component" value="Unassembled WGS sequence"/>
</dbReference>
<feature type="transmembrane region" description="Helical" evidence="7">
    <location>
        <begin position="208"/>
        <end position="227"/>
    </location>
</feature>
<evidence type="ECO:0000256" key="7">
    <source>
        <dbReference type="SAM" id="Phobius"/>
    </source>
</evidence>
<dbReference type="PANTHER" id="PTHR43549:SF2">
    <property type="entry name" value="MULTIDRUG RESISTANCE PROTEIN NORM-RELATED"/>
    <property type="match status" value="1"/>
</dbReference>